<dbReference type="AlphaFoldDB" id="A0A5B7GL88"/>
<proteinExistence type="predicted"/>
<evidence type="ECO:0000256" key="1">
    <source>
        <dbReference type="SAM" id="MobiDB-lite"/>
    </source>
</evidence>
<evidence type="ECO:0000313" key="2">
    <source>
        <dbReference type="EMBL" id="MPC60970.1"/>
    </source>
</evidence>
<feature type="compositionally biased region" description="Basic and acidic residues" evidence="1">
    <location>
        <begin position="25"/>
        <end position="39"/>
    </location>
</feature>
<reference evidence="2 3" key="1">
    <citation type="submission" date="2019-05" db="EMBL/GenBank/DDBJ databases">
        <title>Another draft genome of Portunus trituberculatus and its Hox gene families provides insights of decapod evolution.</title>
        <authorList>
            <person name="Jeong J.-H."/>
            <person name="Song I."/>
            <person name="Kim S."/>
            <person name="Choi T."/>
            <person name="Kim D."/>
            <person name="Ryu S."/>
            <person name="Kim W."/>
        </authorList>
    </citation>
    <scope>NUCLEOTIDE SEQUENCE [LARGE SCALE GENOMIC DNA]</scope>
    <source>
        <tissue evidence="2">Muscle</tissue>
    </source>
</reference>
<keyword evidence="3" id="KW-1185">Reference proteome</keyword>
<dbReference type="Proteomes" id="UP000324222">
    <property type="component" value="Unassembled WGS sequence"/>
</dbReference>
<name>A0A5B7GL88_PORTR</name>
<evidence type="ECO:0000313" key="3">
    <source>
        <dbReference type="Proteomes" id="UP000324222"/>
    </source>
</evidence>
<feature type="region of interest" description="Disordered" evidence="1">
    <location>
        <begin position="1"/>
        <end position="39"/>
    </location>
</feature>
<dbReference type="EMBL" id="VSRR010018085">
    <property type="protein sequence ID" value="MPC60970.1"/>
    <property type="molecule type" value="Genomic_DNA"/>
</dbReference>
<feature type="compositionally biased region" description="Basic residues" evidence="1">
    <location>
        <begin position="1"/>
        <end position="12"/>
    </location>
</feature>
<gene>
    <name evidence="2" type="ORF">E2C01_055032</name>
</gene>
<organism evidence="2 3">
    <name type="scientific">Portunus trituberculatus</name>
    <name type="common">Swimming crab</name>
    <name type="synonym">Neptunus trituberculatus</name>
    <dbReference type="NCBI Taxonomy" id="210409"/>
    <lineage>
        <taxon>Eukaryota</taxon>
        <taxon>Metazoa</taxon>
        <taxon>Ecdysozoa</taxon>
        <taxon>Arthropoda</taxon>
        <taxon>Crustacea</taxon>
        <taxon>Multicrustacea</taxon>
        <taxon>Malacostraca</taxon>
        <taxon>Eumalacostraca</taxon>
        <taxon>Eucarida</taxon>
        <taxon>Decapoda</taxon>
        <taxon>Pleocyemata</taxon>
        <taxon>Brachyura</taxon>
        <taxon>Eubrachyura</taxon>
        <taxon>Portunoidea</taxon>
        <taxon>Portunidae</taxon>
        <taxon>Portuninae</taxon>
        <taxon>Portunus</taxon>
    </lineage>
</organism>
<protein>
    <submittedName>
        <fullName evidence="2">Uncharacterized protein</fullName>
    </submittedName>
</protein>
<comment type="caution">
    <text evidence="2">The sequence shown here is derived from an EMBL/GenBank/DDBJ whole genome shotgun (WGS) entry which is preliminary data.</text>
</comment>
<accession>A0A5B7GL88</accession>
<sequence length="39" mass="4770">MLCVPKKHKKRLRKDDNPSTHTNQRRQDTLPDKLWQRTV</sequence>